<dbReference type="InterPro" id="IPR012310">
    <property type="entry name" value="DNA_ligase_ATP-dep_cent"/>
</dbReference>
<dbReference type="GO" id="GO:0006310">
    <property type="term" value="P:DNA recombination"/>
    <property type="evidence" value="ECO:0007669"/>
    <property type="project" value="InterPro"/>
</dbReference>
<dbReference type="GO" id="GO:0003910">
    <property type="term" value="F:DNA ligase (ATP) activity"/>
    <property type="evidence" value="ECO:0007669"/>
    <property type="project" value="InterPro"/>
</dbReference>
<dbReference type="EMBL" id="NAJM01000018">
    <property type="protein sequence ID" value="RVX71319.1"/>
    <property type="molecule type" value="Genomic_DNA"/>
</dbReference>
<feature type="domain" description="ATP-dependent DNA ligase family profile" evidence="7">
    <location>
        <begin position="380"/>
        <end position="513"/>
    </location>
</feature>
<comment type="similarity">
    <text evidence="1">Belongs to the ATP-dependent DNA ligase family.</text>
</comment>
<evidence type="ECO:0000313" key="8">
    <source>
        <dbReference type="EMBL" id="RVX71319.1"/>
    </source>
</evidence>
<evidence type="ECO:0000256" key="2">
    <source>
        <dbReference type="ARBA" id="ARBA00022598"/>
    </source>
</evidence>
<evidence type="ECO:0000256" key="6">
    <source>
        <dbReference type="SAM" id="MobiDB-lite"/>
    </source>
</evidence>
<keyword evidence="2" id="KW-0436">Ligase</keyword>
<dbReference type="InterPro" id="IPR029710">
    <property type="entry name" value="LIG4"/>
</dbReference>
<proteinExistence type="inferred from homology"/>
<dbReference type="PANTHER" id="PTHR45997:SF2">
    <property type="entry name" value="ATP DEPENDENT DNA LIGASE DOMAIN PROTEIN (AFU_ORTHOLOGUE AFUA_5G02430)"/>
    <property type="match status" value="1"/>
</dbReference>
<dbReference type="SUPFAM" id="SSF56091">
    <property type="entry name" value="DNA ligase/mRNA capping enzyme, catalytic domain"/>
    <property type="match status" value="1"/>
</dbReference>
<evidence type="ECO:0000256" key="4">
    <source>
        <dbReference type="ARBA" id="ARBA00022840"/>
    </source>
</evidence>
<dbReference type="Proteomes" id="UP000288859">
    <property type="component" value="Unassembled WGS sequence"/>
</dbReference>
<gene>
    <name evidence="8" type="ORF">B0A52_04893</name>
</gene>
<dbReference type="GO" id="GO:0006297">
    <property type="term" value="P:nucleotide-excision repair, DNA gap filling"/>
    <property type="evidence" value="ECO:0007669"/>
    <property type="project" value="TreeGrafter"/>
</dbReference>
<keyword evidence="3" id="KW-0547">Nucleotide-binding</keyword>
<dbReference type="GO" id="GO:0005524">
    <property type="term" value="F:ATP binding"/>
    <property type="evidence" value="ECO:0007669"/>
    <property type="project" value="UniProtKB-KW"/>
</dbReference>
<dbReference type="GO" id="GO:0032807">
    <property type="term" value="C:DNA ligase IV complex"/>
    <property type="evidence" value="ECO:0007669"/>
    <property type="project" value="TreeGrafter"/>
</dbReference>
<keyword evidence="5" id="KW-0539">Nucleus</keyword>
<accession>A0A438N6C0</accession>
<evidence type="ECO:0000256" key="3">
    <source>
        <dbReference type="ARBA" id="ARBA00022741"/>
    </source>
</evidence>
<comment type="caution">
    <text evidence="8">The sequence shown here is derived from an EMBL/GenBank/DDBJ whole genome shotgun (WGS) entry which is preliminary data.</text>
</comment>
<dbReference type="Gene3D" id="3.30.1490.70">
    <property type="match status" value="1"/>
</dbReference>
<dbReference type="OrthoDB" id="2160351at2759"/>
<feature type="compositionally biased region" description="Basic and acidic residues" evidence="6">
    <location>
        <begin position="859"/>
        <end position="871"/>
    </location>
</feature>
<reference evidence="8 9" key="1">
    <citation type="submission" date="2017-03" db="EMBL/GenBank/DDBJ databases">
        <title>Genomes of endolithic fungi from Antarctica.</title>
        <authorList>
            <person name="Coleine C."/>
            <person name="Masonjones S."/>
            <person name="Stajich J.E."/>
        </authorList>
    </citation>
    <scope>NUCLEOTIDE SEQUENCE [LARGE SCALE GENOMIC DNA]</scope>
    <source>
        <strain evidence="8 9">CCFEE 6314</strain>
    </source>
</reference>
<dbReference type="InterPro" id="IPR012340">
    <property type="entry name" value="NA-bd_OB-fold"/>
</dbReference>
<dbReference type="Gene3D" id="2.40.50.140">
    <property type="entry name" value="Nucleic acid-binding proteins"/>
    <property type="match status" value="1"/>
</dbReference>
<feature type="compositionally biased region" description="Polar residues" evidence="6">
    <location>
        <begin position="696"/>
        <end position="706"/>
    </location>
</feature>
<evidence type="ECO:0000259" key="7">
    <source>
        <dbReference type="PROSITE" id="PS50160"/>
    </source>
</evidence>
<dbReference type="InterPro" id="IPR012308">
    <property type="entry name" value="DNA_ligase_ATP-dep_N"/>
</dbReference>
<dbReference type="GO" id="GO:0003677">
    <property type="term" value="F:DNA binding"/>
    <property type="evidence" value="ECO:0007669"/>
    <property type="project" value="InterPro"/>
</dbReference>
<dbReference type="PROSITE" id="PS50160">
    <property type="entry name" value="DNA_LIGASE_A3"/>
    <property type="match status" value="1"/>
</dbReference>
<organism evidence="8 9">
    <name type="scientific">Exophiala mesophila</name>
    <name type="common">Black yeast-like fungus</name>
    <dbReference type="NCBI Taxonomy" id="212818"/>
    <lineage>
        <taxon>Eukaryota</taxon>
        <taxon>Fungi</taxon>
        <taxon>Dikarya</taxon>
        <taxon>Ascomycota</taxon>
        <taxon>Pezizomycotina</taxon>
        <taxon>Eurotiomycetes</taxon>
        <taxon>Chaetothyriomycetidae</taxon>
        <taxon>Chaetothyriales</taxon>
        <taxon>Herpotrichiellaceae</taxon>
        <taxon>Exophiala</taxon>
    </lineage>
</organism>
<dbReference type="Gene3D" id="1.10.3260.10">
    <property type="entry name" value="DNA ligase, ATP-dependent, N-terminal domain"/>
    <property type="match status" value="1"/>
</dbReference>
<evidence type="ECO:0000256" key="5">
    <source>
        <dbReference type="ARBA" id="ARBA00023242"/>
    </source>
</evidence>
<dbReference type="PANTHER" id="PTHR45997">
    <property type="entry name" value="DNA LIGASE 4"/>
    <property type="match status" value="1"/>
</dbReference>
<protein>
    <recommendedName>
        <fullName evidence="7">ATP-dependent DNA ligase family profile domain-containing protein</fullName>
    </recommendedName>
</protein>
<feature type="region of interest" description="Disordered" evidence="6">
    <location>
        <begin position="690"/>
        <end position="917"/>
    </location>
</feature>
<evidence type="ECO:0000313" key="9">
    <source>
        <dbReference type="Proteomes" id="UP000288859"/>
    </source>
</evidence>
<dbReference type="Gene3D" id="3.30.470.30">
    <property type="entry name" value="DNA ligase/mRNA capping enzyme"/>
    <property type="match status" value="1"/>
</dbReference>
<dbReference type="InterPro" id="IPR036599">
    <property type="entry name" value="DNA_ligase_N_sf"/>
</dbReference>
<keyword evidence="4" id="KW-0067">ATP-binding</keyword>
<feature type="compositionally biased region" description="Polar residues" evidence="6">
    <location>
        <begin position="846"/>
        <end position="858"/>
    </location>
</feature>
<sequence>MAPIKFKWLVQLLEELDAARRRKADRGPSSASLVVVNWFKQHNHQIERHGRSAVAFLSCLFPERLPHRSYRMKEKTLSTVISFALCLGATRAASLRSYEQRNIDFATAVEQVVSEAENCPSKDVTLEEIDDALSRIALSVAGVSTTSPGGSQDNSPFALLSPIFRRLTSREAKWLVRMILKSYAPIEVPEQTVLRCFHFLLPELLVVKNSIEAAVTVLGHHDLRQYPHDPPIDQRASIRQRVERYLAPELGIMIKRQRYYKARSITHCYNMTDRRYMSVERKYDGEYCQIHIDRTRTPGCQIQIFSKSGKDSTNDRIRLHGAIIDSLRLDELDCPFKRNCILEGELLIWNRTKQEIAPFHVIRKHVMHGGRFLGVDADSPRRLDEQLMIMFYDVLLVDNIGMLQQPHSARRYQLQKLVKIIPGVGEVCYRQLVNFAESSSKDTLRRIFAQGIVQRWEGFVLKGNKDPYFNWTESTSVIKLKKDYITGLGDTADLCIIGGCRQQAVVDYLGLGELSWTSFHLACVENKEQVLKDASTRPMFRILSVLDHHCLSRDNILYLNWRGDFLQFPWADSSDYFDVTIDQKPLQSVKPSELFKEPFVVEVMGAGFEKPEDTPYFVLRFPRAQVAKLHTDRTFMDTNTFDELQVMAKEALTRAQDSGRQEEAEWIDRLLGADGRQENETSTYSEATPVKVATSERWSSTVSPDTTRVLPPPRIEHCPSPVFIDLTDGDNTTEAHPRPRSEVPQVRRRLFQPQVLTPPPSSSPAQPITDMTKVSDPKKRLRRLAAADKQTLSAAQDTEHRGQATHPSPIPPFDPPARFRTPKLKSSAAARSRRYSTVRQPLAEISNVSPVRPQSISRVSDDNQAPKDTCSKRRFAGAEVADRPCKLSRTEQEGVADGWTVPQSQQQASDAPGESDQEVNATQMLAYLFMTSRLRRELSDDGPQMSRWDDELLRRAIKSGQRPPGGIFDRIVIKFLETSLPNIAAKEIQSTGRQFLSSWMGKHGRLGDCTRPSPLASDPPTEMIVFVDHRAKEIMADLRHDGNDRDNDDDETMDDHDHDHDSHRLLDIGTTIKKYFVGMLAIENQHPHAGPEQLHTGQHQQGVRATVKVEFEWNGFESKMHKMISHRNLSKPIPG</sequence>
<feature type="region of interest" description="Disordered" evidence="6">
    <location>
        <begin position="1038"/>
        <end position="1061"/>
    </location>
</feature>
<name>A0A438N6C0_EXOME</name>
<dbReference type="Pfam" id="PF04675">
    <property type="entry name" value="DNA_ligase_A_N"/>
    <property type="match status" value="1"/>
</dbReference>
<feature type="compositionally biased region" description="Basic and acidic residues" evidence="6">
    <location>
        <begin position="880"/>
        <end position="892"/>
    </location>
</feature>
<dbReference type="GO" id="GO:0006303">
    <property type="term" value="P:double-strand break repair via nonhomologous end joining"/>
    <property type="evidence" value="ECO:0007669"/>
    <property type="project" value="TreeGrafter"/>
</dbReference>
<dbReference type="Pfam" id="PF01068">
    <property type="entry name" value="DNA_ligase_A_M"/>
    <property type="match status" value="1"/>
</dbReference>
<dbReference type="VEuPathDB" id="FungiDB:PV10_04309"/>
<dbReference type="AlphaFoldDB" id="A0A438N6C0"/>
<evidence type="ECO:0000256" key="1">
    <source>
        <dbReference type="ARBA" id="ARBA00007572"/>
    </source>
</evidence>